<dbReference type="EMBL" id="BMIB01000003">
    <property type="protein sequence ID" value="GGH72981.1"/>
    <property type="molecule type" value="Genomic_DNA"/>
</dbReference>
<keyword evidence="2" id="KW-1003">Cell membrane</keyword>
<dbReference type="Pfam" id="PF01943">
    <property type="entry name" value="Polysacc_synt"/>
    <property type="match status" value="1"/>
</dbReference>
<evidence type="ECO:0000256" key="2">
    <source>
        <dbReference type="ARBA" id="ARBA00022475"/>
    </source>
</evidence>
<evidence type="ECO:0000256" key="4">
    <source>
        <dbReference type="ARBA" id="ARBA00022989"/>
    </source>
</evidence>
<feature type="transmembrane region" description="Helical" evidence="6">
    <location>
        <begin position="202"/>
        <end position="224"/>
    </location>
</feature>
<feature type="transmembrane region" description="Helical" evidence="6">
    <location>
        <begin position="102"/>
        <end position="121"/>
    </location>
</feature>
<feature type="transmembrane region" description="Helical" evidence="6">
    <location>
        <begin position="373"/>
        <end position="391"/>
    </location>
</feature>
<feature type="transmembrane region" description="Helical" evidence="6">
    <location>
        <begin position="345"/>
        <end position="367"/>
    </location>
</feature>
<keyword evidence="4 6" id="KW-1133">Transmembrane helix</keyword>
<dbReference type="PANTHER" id="PTHR30250">
    <property type="entry name" value="PST FAMILY PREDICTED COLANIC ACID TRANSPORTER"/>
    <property type="match status" value="1"/>
</dbReference>
<name>A0A917J012_9BACT</name>
<dbReference type="GO" id="GO:0005886">
    <property type="term" value="C:plasma membrane"/>
    <property type="evidence" value="ECO:0007669"/>
    <property type="project" value="UniProtKB-SubCell"/>
</dbReference>
<evidence type="ECO:0000313" key="7">
    <source>
        <dbReference type="EMBL" id="GGH72981.1"/>
    </source>
</evidence>
<feature type="transmembrane region" description="Helical" evidence="6">
    <location>
        <begin position="130"/>
        <end position="149"/>
    </location>
</feature>
<gene>
    <name evidence="7" type="ORF">GCM10011379_34000</name>
</gene>
<dbReference type="InterPro" id="IPR050833">
    <property type="entry name" value="Poly_Biosynth_Transport"/>
</dbReference>
<dbReference type="PANTHER" id="PTHR30250:SF11">
    <property type="entry name" value="O-ANTIGEN TRANSPORTER-RELATED"/>
    <property type="match status" value="1"/>
</dbReference>
<evidence type="ECO:0000256" key="5">
    <source>
        <dbReference type="ARBA" id="ARBA00023136"/>
    </source>
</evidence>
<evidence type="ECO:0000256" key="3">
    <source>
        <dbReference type="ARBA" id="ARBA00022692"/>
    </source>
</evidence>
<evidence type="ECO:0000256" key="1">
    <source>
        <dbReference type="ARBA" id="ARBA00004651"/>
    </source>
</evidence>
<keyword evidence="5 6" id="KW-0472">Membrane</keyword>
<feature type="transmembrane region" description="Helical" evidence="6">
    <location>
        <begin position="280"/>
        <end position="303"/>
    </location>
</feature>
<keyword evidence="3 6" id="KW-0812">Transmembrane</keyword>
<dbReference type="InterPro" id="IPR002797">
    <property type="entry name" value="Polysacc_synth"/>
</dbReference>
<feature type="transmembrane region" description="Helical" evidence="6">
    <location>
        <begin position="27"/>
        <end position="46"/>
    </location>
</feature>
<feature type="transmembrane region" description="Helical" evidence="6">
    <location>
        <begin position="236"/>
        <end position="259"/>
    </location>
</feature>
<reference evidence="7" key="1">
    <citation type="journal article" date="2014" name="Int. J. Syst. Evol. Microbiol.">
        <title>Complete genome sequence of Corynebacterium casei LMG S-19264T (=DSM 44701T), isolated from a smear-ripened cheese.</title>
        <authorList>
            <consortium name="US DOE Joint Genome Institute (JGI-PGF)"/>
            <person name="Walter F."/>
            <person name="Albersmeier A."/>
            <person name="Kalinowski J."/>
            <person name="Ruckert C."/>
        </authorList>
    </citation>
    <scope>NUCLEOTIDE SEQUENCE</scope>
    <source>
        <strain evidence="7">CGMCC 1.15290</strain>
    </source>
</reference>
<feature type="transmembrane region" description="Helical" evidence="6">
    <location>
        <begin position="315"/>
        <end position="333"/>
    </location>
</feature>
<comment type="caution">
    <text evidence="7">The sequence shown here is derived from an EMBL/GenBank/DDBJ whole genome shotgun (WGS) entry which is preliminary data.</text>
</comment>
<comment type="subcellular location">
    <subcellularLocation>
        <location evidence="1">Cell membrane</location>
        <topology evidence="1">Multi-pass membrane protein</topology>
    </subcellularLocation>
</comment>
<evidence type="ECO:0000313" key="8">
    <source>
        <dbReference type="Proteomes" id="UP000627292"/>
    </source>
</evidence>
<dbReference type="AlphaFoldDB" id="A0A917J012"/>
<organism evidence="7 8">
    <name type="scientific">Filimonas zeae</name>
    <dbReference type="NCBI Taxonomy" id="1737353"/>
    <lineage>
        <taxon>Bacteria</taxon>
        <taxon>Pseudomonadati</taxon>
        <taxon>Bacteroidota</taxon>
        <taxon>Chitinophagia</taxon>
        <taxon>Chitinophagales</taxon>
        <taxon>Chitinophagaceae</taxon>
        <taxon>Filimonas</taxon>
    </lineage>
</organism>
<sequence length="427" mass="48290">MQLANLVMPFLTLPYLTKIIGPDKFGVINYCTAIVTYFVLIVNFSFDMQASRAVAQNSGDAYFINRLFSNVLYTKIMLFLFCSAVFGVLLWQLPQLQHERQVALYSFAILIGWVFTPNWLYQGKQQLSKVALFNLGAKILFTAAVFMFIHHKQQYIWQPLLLSISQIAAGVFSFVFAVRTFQIKLVAPNWKNMVKVLKEGSNLFFSMITINLYSNTTIIILGIFVTVTQVGYYSAAYRLIITAISLLSIPLTQALYPFISASFGINRNKGISDLQSIMPVGLLFSFMYSLVFFIMAPFIIPLFYGPQFLPAVPVFRMLSFVPFLVSVNSFLGVQALLNLQLDKQFFRITLTSAVLGLVTAVALGHFIGIRGGAISWLVAECCNCLFFYLTLKKMSIHLFKAEFFRYSYFKLVTIKAIGHLTKNVSLK</sequence>
<reference evidence="7" key="2">
    <citation type="submission" date="2020-09" db="EMBL/GenBank/DDBJ databases">
        <authorList>
            <person name="Sun Q."/>
            <person name="Zhou Y."/>
        </authorList>
    </citation>
    <scope>NUCLEOTIDE SEQUENCE</scope>
    <source>
        <strain evidence="7">CGMCC 1.15290</strain>
    </source>
</reference>
<protein>
    <submittedName>
        <fullName evidence="7">Polysaccharide biosynthesis protein</fullName>
    </submittedName>
</protein>
<accession>A0A917J012</accession>
<feature type="transmembrane region" description="Helical" evidence="6">
    <location>
        <begin position="67"/>
        <end position="90"/>
    </location>
</feature>
<dbReference type="Pfam" id="PF13440">
    <property type="entry name" value="Polysacc_synt_3"/>
    <property type="match status" value="1"/>
</dbReference>
<feature type="transmembrane region" description="Helical" evidence="6">
    <location>
        <begin position="155"/>
        <end position="181"/>
    </location>
</feature>
<proteinExistence type="predicted"/>
<dbReference type="CDD" id="cd13128">
    <property type="entry name" value="MATE_Wzx_like"/>
    <property type="match status" value="1"/>
</dbReference>
<keyword evidence="8" id="KW-1185">Reference proteome</keyword>
<evidence type="ECO:0000256" key="6">
    <source>
        <dbReference type="SAM" id="Phobius"/>
    </source>
</evidence>
<dbReference type="Proteomes" id="UP000627292">
    <property type="component" value="Unassembled WGS sequence"/>
</dbReference>